<feature type="compositionally biased region" description="Basic residues" evidence="9">
    <location>
        <begin position="429"/>
        <end position="439"/>
    </location>
</feature>
<dbReference type="EMBL" id="AP014800">
    <property type="protein sequence ID" value="BAQ67792.1"/>
    <property type="molecule type" value="Genomic_DNA"/>
</dbReference>
<evidence type="ECO:0000256" key="9">
    <source>
        <dbReference type="SAM" id="MobiDB-lite"/>
    </source>
</evidence>
<sequence length="455" mass="50347">MKHEQRTKSEQNMRPIGIDLFAGAGGMSLGFEQAGFDVAAAVEIDPVHCAVHKYNFPDTAIIPRSVEGLSGAAIRRAASIGDRRVDCVFGGAPCQGFSLIGHRVLDDPRNRLVLDFVRIVSELEARTFVFENVKGLTVGKHKAFLQEFVAAFDAAGYEVRIPWKVLNAGHFETPQSRERLILFGCRKGERLPDYPRTRTNLSGRSRVIDGLPFGPTCADALGDLPDADRFQTLTASDSVRTTAFGEPTPYAAELRCLTNAAWHFGYVRKWDTSSLTSSARTAHTDISRRRFAETEPGDVERISRFFKLPETGVSNTLRAGTDGARGAFTSPRPIHYRFDRCVTVREMARLHGFPDWFRFHVTKWHGARQIGNSVPPPLARAIAGQVVEALGIDPQRPEEAICLGDPSLLSFDLTAAAAHFGVEAPQSRRNQKSGSRKRKQIDIERERIAGQVMYG</sequence>
<dbReference type="InterPro" id="IPR050390">
    <property type="entry name" value="C5-Methyltransferase"/>
</dbReference>
<accession>A0A0D6AY54</accession>
<dbReference type="PRINTS" id="PR00105">
    <property type="entry name" value="C5METTRFRASE"/>
</dbReference>
<evidence type="ECO:0000313" key="11">
    <source>
        <dbReference type="Proteomes" id="UP000064912"/>
    </source>
</evidence>
<feature type="region of interest" description="Disordered" evidence="9">
    <location>
        <begin position="422"/>
        <end position="441"/>
    </location>
</feature>
<dbReference type="PROSITE" id="PS00095">
    <property type="entry name" value="C5_MTASE_2"/>
    <property type="match status" value="1"/>
</dbReference>
<keyword evidence="1 6" id="KW-0489">Methyltransferase</keyword>
<evidence type="ECO:0000256" key="8">
    <source>
        <dbReference type="RuleBase" id="RU000417"/>
    </source>
</evidence>
<reference evidence="10 11" key="1">
    <citation type="submission" date="2015-02" db="EMBL/GenBank/DDBJ databases">
        <title>Genome sequene of Rhodovulum sulfidophilum DSM 2351.</title>
        <authorList>
            <person name="Nagao N."/>
        </authorList>
    </citation>
    <scope>NUCLEOTIDE SEQUENCE [LARGE SCALE GENOMIC DNA]</scope>
    <source>
        <strain evidence="10 11">DSM 2351</strain>
    </source>
</reference>
<dbReference type="REBASE" id="106865">
    <property type="entry name" value="M.Rsu2351ORF623P"/>
</dbReference>
<name>A0A0D6AY54_RHOSU</name>
<evidence type="ECO:0000256" key="3">
    <source>
        <dbReference type="ARBA" id="ARBA00022691"/>
    </source>
</evidence>
<dbReference type="KEGG" id="rsu:NHU_00623"/>
<evidence type="ECO:0000256" key="6">
    <source>
        <dbReference type="PROSITE-ProRule" id="PRU01016"/>
    </source>
</evidence>
<dbReference type="InterPro" id="IPR001525">
    <property type="entry name" value="C5_MeTfrase"/>
</dbReference>
<dbReference type="Proteomes" id="UP000064912">
    <property type="component" value="Chromosome"/>
</dbReference>
<dbReference type="NCBIfam" id="TIGR00675">
    <property type="entry name" value="dcm"/>
    <property type="match status" value="1"/>
</dbReference>
<dbReference type="AlphaFoldDB" id="A0A0D6AY54"/>
<dbReference type="EC" id="2.1.1.37" evidence="8"/>
<dbReference type="GO" id="GO:0009307">
    <property type="term" value="P:DNA restriction-modification system"/>
    <property type="evidence" value="ECO:0007669"/>
    <property type="project" value="UniProtKB-KW"/>
</dbReference>
<dbReference type="Gene3D" id="3.40.50.150">
    <property type="entry name" value="Vaccinia Virus protein VP39"/>
    <property type="match status" value="1"/>
</dbReference>
<dbReference type="PATRIC" id="fig|35806.4.peg.639"/>
<dbReference type="PANTHER" id="PTHR10629">
    <property type="entry name" value="CYTOSINE-SPECIFIC METHYLTRANSFERASE"/>
    <property type="match status" value="1"/>
</dbReference>
<dbReference type="GO" id="GO:0003886">
    <property type="term" value="F:DNA (cytosine-5-)-methyltransferase activity"/>
    <property type="evidence" value="ECO:0007669"/>
    <property type="project" value="UniProtKB-EC"/>
</dbReference>
<keyword evidence="3 6" id="KW-0949">S-adenosyl-L-methionine</keyword>
<evidence type="ECO:0000256" key="5">
    <source>
        <dbReference type="ARBA" id="ARBA00047422"/>
    </source>
</evidence>
<dbReference type="SUPFAM" id="SSF53335">
    <property type="entry name" value="S-adenosyl-L-methionine-dependent methyltransferases"/>
    <property type="match status" value="1"/>
</dbReference>
<evidence type="ECO:0000313" key="10">
    <source>
        <dbReference type="EMBL" id="BAQ67792.1"/>
    </source>
</evidence>
<keyword evidence="4" id="KW-0680">Restriction system</keyword>
<feature type="active site" evidence="6">
    <location>
        <position position="94"/>
    </location>
</feature>
<dbReference type="InterPro" id="IPR031303">
    <property type="entry name" value="C5_meth_CS"/>
</dbReference>
<proteinExistence type="inferred from homology"/>
<dbReference type="Pfam" id="PF00145">
    <property type="entry name" value="DNA_methylase"/>
    <property type="match status" value="1"/>
</dbReference>
<dbReference type="PANTHER" id="PTHR10629:SF52">
    <property type="entry name" value="DNA (CYTOSINE-5)-METHYLTRANSFERASE 1"/>
    <property type="match status" value="1"/>
</dbReference>
<gene>
    <name evidence="10" type="ORF">NHU_00623</name>
</gene>
<dbReference type="InterPro" id="IPR029063">
    <property type="entry name" value="SAM-dependent_MTases_sf"/>
</dbReference>
<dbReference type="PROSITE" id="PS00094">
    <property type="entry name" value="C5_MTASE_1"/>
    <property type="match status" value="1"/>
</dbReference>
<protein>
    <recommendedName>
        <fullName evidence="8">Cytosine-specific methyltransferase</fullName>
        <ecNumber evidence="8">2.1.1.37</ecNumber>
    </recommendedName>
</protein>
<dbReference type="GO" id="GO:0032259">
    <property type="term" value="P:methylation"/>
    <property type="evidence" value="ECO:0007669"/>
    <property type="project" value="UniProtKB-KW"/>
</dbReference>
<comment type="similarity">
    <text evidence="6 7">Belongs to the class I-like SAM-binding methyltransferase superfamily. C5-methyltransferase family.</text>
</comment>
<dbReference type="PROSITE" id="PS51679">
    <property type="entry name" value="SAM_MT_C5"/>
    <property type="match status" value="1"/>
</dbReference>
<evidence type="ECO:0000256" key="4">
    <source>
        <dbReference type="ARBA" id="ARBA00022747"/>
    </source>
</evidence>
<comment type="catalytic activity">
    <reaction evidence="5 8">
        <text>a 2'-deoxycytidine in DNA + S-adenosyl-L-methionine = a 5-methyl-2'-deoxycytidine in DNA + S-adenosyl-L-homocysteine + H(+)</text>
        <dbReference type="Rhea" id="RHEA:13681"/>
        <dbReference type="Rhea" id="RHEA-COMP:11369"/>
        <dbReference type="Rhea" id="RHEA-COMP:11370"/>
        <dbReference type="ChEBI" id="CHEBI:15378"/>
        <dbReference type="ChEBI" id="CHEBI:57856"/>
        <dbReference type="ChEBI" id="CHEBI:59789"/>
        <dbReference type="ChEBI" id="CHEBI:85452"/>
        <dbReference type="ChEBI" id="CHEBI:85454"/>
        <dbReference type="EC" id="2.1.1.37"/>
    </reaction>
</comment>
<evidence type="ECO:0000256" key="1">
    <source>
        <dbReference type="ARBA" id="ARBA00022603"/>
    </source>
</evidence>
<organism evidence="10 11">
    <name type="scientific">Rhodovulum sulfidophilum</name>
    <name type="common">Rhodobacter sulfidophilus</name>
    <dbReference type="NCBI Taxonomy" id="35806"/>
    <lineage>
        <taxon>Bacteria</taxon>
        <taxon>Pseudomonadati</taxon>
        <taxon>Pseudomonadota</taxon>
        <taxon>Alphaproteobacteria</taxon>
        <taxon>Rhodobacterales</taxon>
        <taxon>Paracoccaceae</taxon>
        <taxon>Rhodovulum</taxon>
    </lineage>
</organism>
<evidence type="ECO:0000256" key="2">
    <source>
        <dbReference type="ARBA" id="ARBA00022679"/>
    </source>
</evidence>
<evidence type="ECO:0000256" key="7">
    <source>
        <dbReference type="RuleBase" id="RU000416"/>
    </source>
</evidence>
<dbReference type="Gene3D" id="3.90.120.10">
    <property type="entry name" value="DNA Methylase, subunit A, domain 2"/>
    <property type="match status" value="1"/>
</dbReference>
<keyword evidence="2 6" id="KW-0808">Transferase</keyword>
<dbReference type="InterPro" id="IPR018117">
    <property type="entry name" value="C5_DNA_meth_AS"/>
</dbReference>